<proteinExistence type="predicted"/>
<evidence type="ECO:0000313" key="1">
    <source>
        <dbReference type="EMBL" id="MCJ2376575.1"/>
    </source>
</evidence>
<keyword evidence="2" id="KW-1185">Reference proteome</keyword>
<dbReference type="AlphaFoldDB" id="A0A9X1WDT4"/>
<sequence length="71" mass="7747">MSKQIASSKDTSINEDRRKLLKGITTAAVASAVVSGAAQATSTDVVDIKPEDKKTTGYRETQHIRDYYDTL</sequence>
<gene>
    <name evidence="1" type="ORF">LNL84_06965</name>
</gene>
<dbReference type="NCBIfam" id="TIGR02811">
    <property type="entry name" value="formate_TAT"/>
    <property type="match status" value="1"/>
</dbReference>
<protein>
    <submittedName>
        <fullName evidence="1">Transcriptional initiation protein Tat</fullName>
    </submittedName>
</protein>
<dbReference type="PIRSF" id="PIRSF036704">
    <property type="entry name" value="UCP036704"/>
    <property type="match status" value="1"/>
</dbReference>
<dbReference type="InterPro" id="IPR014177">
    <property type="entry name" value="Formate_DH_TAT-contain"/>
</dbReference>
<dbReference type="Proteomes" id="UP001139488">
    <property type="component" value="Unassembled WGS sequence"/>
</dbReference>
<dbReference type="InterPro" id="IPR006311">
    <property type="entry name" value="TAT_signal"/>
</dbReference>
<evidence type="ECO:0000313" key="2">
    <source>
        <dbReference type="Proteomes" id="UP001139488"/>
    </source>
</evidence>
<dbReference type="RefSeq" id="WP_244356239.1">
    <property type="nucleotide sequence ID" value="NZ_JAJNNZ010000004.1"/>
</dbReference>
<comment type="caution">
    <text evidence="1">The sequence shown here is derived from an EMBL/GenBank/DDBJ whole genome shotgun (WGS) entry which is preliminary data.</text>
</comment>
<accession>A0A9X1WDT4</accession>
<dbReference type="EMBL" id="JAJNNZ010000004">
    <property type="protein sequence ID" value="MCJ2376575.1"/>
    <property type="molecule type" value="Genomic_DNA"/>
</dbReference>
<organism evidence="1 2">
    <name type="scientific">Vibrio gelatinilyticus</name>
    <dbReference type="NCBI Taxonomy" id="2893468"/>
    <lineage>
        <taxon>Bacteria</taxon>
        <taxon>Pseudomonadati</taxon>
        <taxon>Pseudomonadota</taxon>
        <taxon>Gammaproteobacteria</taxon>
        <taxon>Vibrionales</taxon>
        <taxon>Vibrionaceae</taxon>
        <taxon>Vibrio</taxon>
    </lineage>
</organism>
<reference evidence="1" key="1">
    <citation type="submission" date="2021-11" db="EMBL/GenBank/DDBJ databases">
        <title>Vibrio ZSDE26 sp. nov. and Vibrio ZSDZ34 sp. nov., isolated from coastal seawater in Qingdao.</title>
        <authorList>
            <person name="Zhang P."/>
        </authorList>
    </citation>
    <scope>NUCLEOTIDE SEQUENCE</scope>
    <source>
        <strain evidence="1">ZSDZ34</strain>
    </source>
</reference>
<dbReference type="PROSITE" id="PS51318">
    <property type="entry name" value="TAT"/>
    <property type="match status" value="1"/>
</dbReference>
<name>A0A9X1WDT4_9VIBR</name>